<accession>Q091S2</accession>
<evidence type="ECO:0000313" key="3">
    <source>
        <dbReference type="EMBL" id="EAU66504.1"/>
    </source>
</evidence>
<dbReference type="InterPro" id="IPR055091">
    <property type="entry name" value="WelO5-like"/>
</dbReference>
<dbReference type="GO" id="GO:0016491">
    <property type="term" value="F:oxidoreductase activity"/>
    <property type="evidence" value="ECO:0007669"/>
    <property type="project" value="UniProtKB-KW"/>
</dbReference>
<reference evidence="3 4" key="1">
    <citation type="submission" date="2006-04" db="EMBL/GenBank/DDBJ databases">
        <authorList>
            <person name="Nierman W.C."/>
        </authorList>
    </citation>
    <scope>NUCLEOTIDE SEQUENCE [LARGE SCALE GENOMIC DNA]</scope>
    <source>
        <strain evidence="3 4">DW4/3-1</strain>
    </source>
</reference>
<dbReference type="AlphaFoldDB" id="Q091S2"/>
<feature type="domain" description="Fe2OG dioxygenase" evidence="2">
    <location>
        <begin position="144"/>
        <end position="273"/>
    </location>
</feature>
<keyword evidence="1" id="KW-0560">Oxidoreductase</keyword>
<dbReference type="SUPFAM" id="SSF51197">
    <property type="entry name" value="Clavaminate synthase-like"/>
    <property type="match status" value="1"/>
</dbReference>
<gene>
    <name evidence="3" type="ORF">STIAU_1964</name>
</gene>
<dbReference type="EMBL" id="AAMD01000054">
    <property type="protein sequence ID" value="EAU66504.1"/>
    <property type="molecule type" value="Genomic_DNA"/>
</dbReference>
<dbReference type="OrthoDB" id="5517744at2"/>
<evidence type="ECO:0000313" key="4">
    <source>
        <dbReference type="Proteomes" id="UP000032702"/>
    </source>
</evidence>
<keyword evidence="1" id="KW-0408">Iron</keyword>
<name>Q091S2_STIAD</name>
<proteinExistence type="inferred from homology"/>
<keyword evidence="1" id="KW-0479">Metal-binding</keyword>
<evidence type="ECO:0000259" key="2">
    <source>
        <dbReference type="PROSITE" id="PS51471"/>
    </source>
</evidence>
<dbReference type="RefSeq" id="WP_002613971.1">
    <property type="nucleotide sequence ID" value="NC_014623.1"/>
</dbReference>
<protein>
    <submittedName>
        <fullName evidence="3">Oxidoreductase, 2OG-Fe(II) oxygenase family</fullName>
    </submittedName>
</protein>
<organism evidence="3 4">
    <name type="scientific">Stigmatella aurantiaca (strain DW4/3-1)</name>
    <dbReference type="NCBI Taxonomy" id="378806"/>
    <lineage>
        <taxon>Bacteria</taxon>
        <taxon>Pseudomonadati</taxon>
        <taxon>Myxococcota</taxon>
        <taxon>Myxococcia</taxon>
        <taxon>Myxococcales</taxon>
        <taxon>Cystobacterineae</taxon>
        <taxon>Archangiaceae</taxon>
        <taxon>Stigmatella</taxon>
    </lineage>
</organism>
<dbReference type="GO" id="GO:0046872">
    <property type="term" value="F:metal ion binding"/>
    <property type="evidence" value="ECO:0007669"/>
    <property type="project" value="UniProtKB-KW"/>
</dbReference>
<comment type="similarity">
    <text evidence="1">Belongs to the iron/ascorbate-dependent oxidoreductase family.</text>
</comment>
<dbReference type="Proteomes" id="UP000032702">
    <property type="component" value="Unassembled WGS sequence"/>
</dbReference>
<evidence type="ECO:0000256" key="1">
    <source>
        <dbReference type="RuleBase" id="RU003682"/>
    </source>
</evidence>
<comment type="caution">
    <text evidence="3">The sequence shown here is derived from an EMBL/GenBank/DDBJ whole genome shotgun (WGS) entry which is preliminary data.</text>
</comment>
<dbReference type="PROSITE" id="PS51471">
    <property type="entry name" value="FE2OG_OXY"/>
    <property type="match status" value="1"/>
</dbReference>
<dbReference type="Pfam" id="PF22814">
    <property type="entry name" value="WelO5"/>
    <property type="match status" value="1"/>
</dbReference>
<sequence>MGQVTQAEWFKFRSVDYSQLGTLEHCLDEFTRRTLDGVVIRQVYSPEYMQEISSRIERHEPPFYIFPNMATAAEARKNKHLYGITLVAAGRDLNEYFRVAAGFRSHCHELFQDGADYEERMRQIFSVLGGGRAVVLPRNPDGQDYMPATVRILPAGAAIDLHCDNNLSHHPTYAHLKTVCDVGNQLSFFLTLNAPGGGGELVVYERRWSDRDDVGNEYVVSKDASMVEDSEWIALKPQPGDLILFAGGRIYHRVAPTEGNRPRYTLGGFLANAHEGKSLYYWS</sequence>
<dbReference type="InterPro" id="IPR005123">
    <property type="entry name" value="Oxoglu/Fe-dep_dioxygenase_dom"/>
</dbReference>
<dbReference type="Gene3D" id="2.60.120.620">
    <property type="entry name" value="q2cbj1_9rhob like domain"/>
    <property type="match status" value="1"/>
</dbReference>